<dbReference type="GO" id="GO:0006310">
    <property type="term" value="P:DNA recombination"/>
    <property type="evidence" value="ECO:0007669"/>
    <property type="project" value="TreeGrafter"/>
</dbReference>
<dbReference type="InterPro" id="IPR013824">
    <property type="entry name" value="Topo_IA_cen_sub1"/>
</dbReference>
<dbReference type="Gene3D" id="1.10.460.10">
    <property type="entry name" value="Topoisomerase I, domain 2"/>
    <property type="match status" value="1"/>
</dbReference>
<dbReference type="PROSITE" id="PS50880">
    <property type="entry name" value="TOPRIM"/>
    <property type="match status" value="1"/>
</dbReference>
<evidence type="ECO:0000313" key="16">
    <source>
        <dbReference type="Proteomes" id="UP000683246"/>
    </source>
</evidence>
<dbReference type="InterPro" id="IPR003601">
    <property type="entry name" value="Topo_IA_2"/>
</dbReference>
<keyword evidence="8" id="KW-0413">Isomerase</keyword>
<dbReference type="GO" id="GO:0003677">
    <property type="term" value="F:DNA binding"/>
    <property type="evidence" value="ECO:0007669"/>
    <property type="project" value="UniProtKB-KW"/>
</dbReference>
<evidence type="ECO:0000259" key="14">
    <source>
        <dbReference type="PROSITE" id="PS52039"/>
    </source>
</evidence>
<sequence length="715" mass="82282">MSKKLVLAEKPSVARDIAKVLQCSSRKDGYIEGQHYVITWAVGHLITLAEPEDYDEKYKKWRYDQLPIIPEGIRLKPYHKTEKQLRIIERLLKRDDVASIICATDSGREGELIFRYIYDYIDCKKPFTRLWISSMTDAAIQDGFNQLKDGTAYDNLYYSAKCRSEADWLVGINATRAYTTSNNVLLSVGRVQTPTLALIVNRHEEINHFVPKDYEEVYAIFDDDFRAIWFDEKPSDTKLFDKDKAQKIVDKIMNKDGVVEKVTKKLKKQPPPLLYDLTELQRDGNKKYGYTAKQVLTIAQDLYEKRKLITYPRTDSRYLSDDMKPKVKSTMNKINIPPYDKAIAPVLQKGELTFNKRIIDNKKVTDHHAIIPTDVVPRIAQLSPDEKNIYNLVVKRFIAVFYDYYKYETTEIIFDIEGEKFVASGKVIVDKGWKALYTATKDDKEQIMPKLTKGDVKKVVDVEKLQKKTTPPKPYTESSLLSAMENAGRFTEDEALKEQLKESGFGTPATRAGIIERLLQVEYIKRKGKTLIPTKKGCQLIQIVPNELKSPETTGRWEKGLTSINKGNMASDCFMGSIERFVAYLVQSASRSKGKVQFEQKPIPENKKKKVKGIGTCPVCQTGKILENSKSFYCTEWRNGCKYSIWKNTLERYGKKTIEEDVVRQLLKEEKIEDYPITLPQTGEKCRGTLAIHHQTGIEIKNVKRIAEKQQEEQQ</sequence>
<dbReference type="PRINTS" id="PR00417">
    <property type="entry name" value="PRTPISMRASEI"/>
</dbReference>
<dbReference type="SMART" id="SM00493">
    <property type="entry name" value="TOPRIM"/>
    <property type="match status" value="1"/>
</dbReference>
<keyword evidence="5" id="KW-0460">Magnesium</keyword>
<dbReference type="PANTHER" id="PTHR11390">
    <property type="entry name" value="PROKARYOTIC DNA TOPOISOMERASE"/>
    <property type="match status" value="1"/>
</dbReference>
<accession>A0A8J8MLR0</accession>
<dbReference type="InterPro" id="IPR013497">
    <property type="entry name" value="Topo_IA_cen"/>
</dbReference>
<dbReference type="GO" id="GO:0006281">
    <property type="term" value="P:DNA repair"/>
    <property type="evidence" value="ECO:0007669"/>
    <property type="project" value="TreeGrafter"/>
</dbReference>
<evidence type="ECO:0000256" key="3">
    <source>
        <dbReference type="ARBA" id="ARBA00012891"/>
    </source>
</evidence>
<evidence type="ECO:0000256" key="10">
    <source>
        <dbReference type="ARBA" id="ARBA00031985"/>
    </source>
</evidence>
<keyword evidence="7" id="KW-0238">DNA-binding</keyword>
<dbReference type="InterPro" id="IPR023406">
    <property type="entry name" value="Topo_IA_AS"/>
</dbReference>
<keyword evidence="4" id="KW-0479">Metal-binding</keyword>
<evidence type="ECO:0000256" key="9">
    <source>
        <dbReference type="ARBA" id="ARBA00030003"/>
    </source>
</evidence>
<dbReference type="SMART" id="SM00436">
    <property type="entry name" value="TOP1Bc"/>
    <property type="match status" value="1"/>
</dbReference>
<dbReference type="PANTHER" id="PTHR11390:SF21">
    <property type="entry name" value="DNA TOPOISOMERASE 3-ALPHA"/>
    <property type="match status" value="1"/>
</dbReference>
<dbReference type="GO" id="GO:0043597">
    <property type="term" value="C:cytoplasmic replication fork"/>
    <property type="evidence" value="ECO:0007669"/>
    <property type="project" value="TreeGrafter"/>
</dbReference>
<dbReference type="AlphaFoldDB" id="A0A8J8MLR0"/>
<dbReference type="Gene3D" id="3.40.50.140">
    <property type="match status" value="1"/>
</dbReference>
<dbReference type="InterPro" id="IPR006171">
    <property type="entry name" value="TOPRIM_dom"/>
</dbReference>
<organism evidence="15 16">
    <name type="scientific">Vallitalea pronyensis</name>
    <dbReference type="NCBI Taxonomy" id="1348613"/>
    <lineage>
        <taxon>Bacteria</taxon>
        <taxon>Bacillati</taxon>
        <taxon>Bacillota</taxon>
        <taxon>Clostridia</taxon>
        <taxon>Lachnospirales</taxon>
        <taxon>Vallitaleaceae</taxon>
        <taxon>Vallitalea</taxon>
    </lineage>
</organism>
<dbReference type="InterPro" id="IPR013825">
    <property type="entry name" value="Topo_IA_cen_sub2"/>
</dbReference>
<keyword evidence="16" id="KW-1185">Reference proteome</keyword>
<proteinExistence type="inferred from homology"/>
<evidence type="ECO:0000256" key="6">
    <source>
        <dbReference type="ARBA" id="ARBA00023029"/>
    </source>
</evidence>
<feature type="domain" description="Topo IA-type catalytic" evidence="14">
    <location>
        <begin position="153"/>
        <end position="586"/>
    </location>
</feature>
<dbReference type="Proteomes" id="UP000683246">
    <property type="component" value="Chromosome"/>
</dbReference>
<dbReference type="CDD" id="cd03362">
    <property type="entry name" value="TOPRIM_TopoIA_TopoIII"/>
    <property type="match status" value="1"/>
</dbReference>
<evidence type="ECO:0000313" key="15">
    <source>
        <dbReference type="EMBL" id="QUI24000.1"/>
    </source>
</evidence>
<feature type="domain" description="Toprim" evidence="13">
    <location>
        <begin position="3"/>
        <end position="136"/>
    </location>
</feature>
<dbReference type="InterPro" id="IPR023405">
    <property type="entry name" value="Topo_IA_core_domain"/>
</dbReference>
<comment type="catalytic activity">
    <reaction evidence="1">
        <text>ATP-independent breakage of single-stranded DNA, followed by passage and rejoining.</text>
        <dbReference type="EC" id="5.6.2.1"/>
    </reaction>
</comment>
<dbReference type="InterPro" id="IPR013826">
    <property type="entry name" value="Topo_IA_cen_sub3"/>
</dbReference>
<evidence type="ECO:0000256" key="1">
    <source>
        <dbReference type="ARBA" id="ARBA00000213"/>
    </source>
</evidence>
<dbReference type="InterPro" id="IPR003602">
    <property type="entry name" value="Topo_IA_DNA-bd_dom"/>
</dbReference>
<dbReference type="PROSITE" id="PS00396">
    <property type="entry name" value="TOPO_IA_1"/>
    <property type="match status" value="1"/>
</dbReference>
<protein>
    <recommendedName>
        <fullName evidence="3">DNA topoisomerase</fullName>
        <ecNumber evidence="3">5.6.2.1</ecNumber>
    </recommendedName>
    <alternativeName>
        <fullName evidence="12">Omega-protein</fullName>
    </alternativeName>
    <alternativeName>
        <fullName evidence="11">Relaxing enzyme</fullName>
    </alternativeName>
    <alternativeName>
        <fullName evidence="9">Swivelase</fullName>
    </alternativeName>
    <alternativeName>
        <fullName evidence="10">Untwisting enzyme</fullName>
    </alternativeName>
</protein>
<dbReference type="SMART" id="SM00437">
    <property type="entry name" value="TOP1Ac"/>
    <property type="match status" value="1"/>
</dbReference>
<name>A0A8J8MLR0_9FIRM</name>
<dbReference type="Gene3D" id="1.10.290.10">
    <property type="entry name" value="Topoisomerase I, domain 4"/>
    <property type="match status" value="1"/>
</dbReference>
<dbReference type="NCBIfam" id="NF005829">
    <property type="entry name" value="PRK07726.1"/>
    <property type="match status" value="1"/>
</dbReference>
<evidence type="ECO:0000259" key="13">
    <source>
        <dbReference type="PROSITE" id="PS50880"/>
    </source>
</evidence>
<dbReference type="Gene3D" id="2.70.20.10">
    <property type="entry name" value="Topoisomerase I, domain 3"/>
    <property type="match status" value="1"/>
</dbReference>
<dbReference type="SUPFAM" id="SSF56712">
    <property type="entry name" value="Prokaryotic type I DNA topoisomerase"/>
    <property type="match status" value="1"/>
</dbReference>
<dbReference type="PROSITE" id="PS52039">
    <property type="entry name" value="TOPO_IA_2"/>
    <property type="match status" value="1"/>
</dbReference>
<dbReference type="GO" id="GO:0046872">
    <property type="term" value="F:metal ion binding"/>
    <property type="evidence" value="ECO:0007669"/>
    <property type="project" value="UniProtKB-KW"/>
</dbReference>
<dbReference type="KEGG" id="vpy:HZI73_17600"/>
<dbReference type="RefSeq" id="WP_212694690.1">
    <property type="nucleotide sequence ID" value="NZ_CP058649.1"/>
</dbReference>
<reference evidence="15" key="1">
    <citation type="submission" date="2020-07" db="EMBL/GenBank/DDBJ databases">
        <title>Vallitalea pronyensis genome.</title>
        <authorList>
            <person name="Postec A."/>
        </authorList>
    </citation>
    <scope>NUCLEOTIDE SEQUENCE</scope>
    <source>
        <strain evidence="15">FatNI3</strain>
    </source>
</reference>
<dbReference type="EMBL" id="CP058649">
    <property type="protein sequence ID" value="QUI24000.1"/>
    <property type="molecule type" value="Genomic_DNA"/>
</dbReference>
<dbReference type="Pfam" id="PF01751">
    <property type="entry name" value="Toprim"/>
    <property type="match status" value="1"/>
</dbReference>
<comment type="similarity">
    <text evidence="2">Belongs to the type IA topoisomerase family.</text>
</comment>
<keyword evidence="6" id="KW-0799">Topoisomerase</keyword>
<evidence type="ECO:0000256" key="4">
    <source>
        <dbReference type="ARBA" id="ARBA00022723"/>
    </source>
</evidence>
<evidence type="ECO:0000256" key="2">
    <source>
        <dbReference type="ARBA" id="ARBA00009446"/>
    </source>
</evidence>
<dbReference type="EC" id="5.6.2.1" evidence="3"/>
<evidence type="ECO:0000256" key="8">
    <source>
        <dbReference type="ARBA" id="ARBA00023235"/>
    </source>
</evidence>
<dbReference type="NCBIfam" id="TIGR01056">
    <property type="entry name" value="topB"/>
    <property type="match status" value="1"/>
</dbReference>
<dbReference type="InterPro" id="IPR000380">
    <property type="entry name" value="Topo_IA"/>
</dbReference>
<gene>
    <name evidence="15" type="ORF">HZI73_17600</name>
</gene>
<evidence type="ECO:0000256" key="12">
    <source>
        <dbReference type="ARBA" id="ARBA00032877"/>
    </source>
</evidence>
<dbReference type="GO" id="GO:0003917">
    <property type="term" value="F:DNA topoisomerase type I (single strand cut, ATP-independent) activity"/>
    <property type="evidence" value="ECO:0007669"/>
    <property type="project" value="UniProtKB-EC"/>
</dbReference>
<dbReference type="GO" id="GO:0006265">
    <property type="term" value="P:DNA topological change"/>
    <property type="evidence" value="ECO:0007669"/>
    <property type="project" value="InterPro"/>
</dbReference>
<evidence type="ECO:0000256" key="11">
    <source>
        <dbReference type="ARBA" id="ARBA00032235"/>
    </source>
</evidence>
<dbReference type="InterPro" id="IPR005738">
    <property type="entry name" value="TopoIII"/>
</dbReference>
<evidence type="ECO:0000256" key="7">
    <source>
        <dbReference type="ARBA" id="ARBA00023125"/>
    </source>
</evidence>
<dbReference type="CDD" id="cd00186">
    <property type="entry name" value="TOP1Ac"/>
    <property type="match status" value="1"/>
</dbReference>
<dbReference type="Pfam" id="PF01131">
    <property type="entry name" value="Topoisom_bac"/>
    <property type="match status" value="1"/>
</dbReference>
<dbReference type="InterPro" id="IPR034144">
    <property type="entry name" value="TOPRIM_TopoIII"/>
</dbReference>
<evidence type="ECO:0000256" key="5">
    <source>
        <dbReference type="ARBA" id="ARBA00022842"/>
    </source>
</evidence>